<evidence type="ECO:0000313" key="2">
    <source>
        <dbReference type="Proteomes" id="UP001212997"/>
    </source>
</evidence>
<keyword evidence="2" id="KW-1185">Reference proteome</keyword>
<name>A0AAD5UVB7_9APHY</name>
<dbReference type="Proteomes" id="UP001212997">
    <property type="component" value="Unassembled WGS sequence"/>
</dbReference>
<organism evidence="1 2">
    <name type="scientific">Meripilus lineatus</name>
    <dbReference type="NCBI Taxonomy" id="2056292"/>
    <lineage>
        <taxon>Eukaryota</taxon>
        <taxon>Fungi</taxon>
        <taxon>Dikarya</taxon>
        <taxon>Basidiomycota</taxon>
        <taxon>Agaricomycotina</taxon>
        <taxon>Agaricomycetes</taxon>
        <taxon>Polyporales</taxon>
        <taxon>Meripilaceae</taxon>
        <taxon>Meripilus</taxon>
    </lineage>
</organism>
<proteinExistence type="predicted"/>
<protein>
    <recommendedName>
        <fullName evidence="3">F-box domain-containing protein</fullName>
    </recommendedName>
</protein>
<evidence type="ECO:0000313" key="1">
    <source>
        <dbReference type="EMBL" id="KAJ3478708.1"/>
    </source>
</evidence>
<dbReference type="SUPFAM" id="SSF81383">
    <property type="entry name" value="F-box domain"/>
    <property type="match status" value="1"/>
</dbReference>
<comment type="caution">
    <text evidence="1">The sequence shown here is derived from an EMBL/GenBank/DDBJ whole genome shotgun (WGS) entry which is preliminary data.</text>
</comment>
<reference evidence="1" key="1">
    <citation type="submission" date="2022-07" db="EMBL/GenBank/DDBJ databases">
        <title>Genome Sequence of Physisporinus lineatus.</title>
        <authorList>
            <person name="Buettner E."/>
        </authorList>
    </citation>
    <scope>NUCLEOTIDE SEQUENCE</scope>
    <source>
        <strain evidence="1">VT162</strain>
    </source>
</reference>
<dbReference type="EMBL" id="JANAWD010000490">
    <property type="protein sequence ID" value="KAJ3478708.1"/>
    <property type="molecule type" value="Genomic_DNA"/>
</dbReference>
<gene>
    <name evidence="1" type="ORF">NLI96_g9570</name>
</gene>
<sequence length="377" mass="42846">MVFQSLLPPEIFDEAIDHLWDDPKSLEACSLTCRAWVPSSRLHLFRTVRVRNTEDCTSLSLLLESSPVIARCVRKLTICAEYAGFDADGRGMEDDAWVNEASGLLKKLTRVNSLALSRVAWSSLHSETKLAFAELFKTVKYLFLFEVRFDASGDVLDFLSAFPELNELYFHGVSWTHESPTPQLLAPRSQGDEERMHLSYLFLDPRSSPTLVTEWLLNHPSEQRLRNIQLCWREIENSKALGDLLQASGSALERLTIEFPLGLSEESLSQNHLTLAYNTGLRSLDFGGLDASVEASRTFLTNRLFPWVGVMLAQIRSPLLREVTFELKVPDVPDLRLLDWLRIDQELARPLEAEVTKEIEARLPGFRERGILRISCL</sequence>
<dbReference type="InterPro" id="IPR036047">
    <property type="entry name" value="F-box-like_dom_sf"/>
</dbReference>
<evidence type="ECO:0008006" key="3">
    <source>
        <dbReference type="Google" id="ProtNLM"/>
    </source>
</evidence>
<accession>A0AAD5UVB7</accession>
<dbReference type="AlphaFoldDB" id="A0AAD5UVB7"/>
<dbReference type="SUPFAM" id="SSF52047">
    <property type="entry name" value="RNI-like"/>
    <property type="match status" value="1"/>
</dbReference>